<dbReference type="EC" id="3.2.1.55" evidence="3"/>
<dbReference type="Pfam" id="PF05270">
    <property type="entry name" value="AbfB"/>
    <property type="match status" value="2"/>
</dbReference>
<dbReference type="PANTHER" id="PTHR31776:SF0">
    <property type="entry name" value="ALPHA-L-ARABINOFURANOSIDASE 1"/>
    <property type="match status" value="1"/>
</dbReference>
<evidence type="ECO:0000256" key="6">
    <source>
        <dbReference type="ARBA" id="ARBA00023180"/>
    </source>
</evidence>
<feature type="signal peptide" evidence="8">
    <location>
        <begin position="1"/>
        <end position="30"/>
    </location>
</feature>
<dbReference type="EMBL" id="VFMN01000001">
    <property type="protein sequence ID" value="TQJ07934.1"/>
    <property type="molecule type" value="Genomic_DNA"/>
</dbReference>
<proteinExistence type="inferred from homology"/>
<comment type="catalytic activity">
    <reaction evidence="1">
        <text>Hydrolysis of terminal non-reducing alpha-L-arabinofuranoside residues in alpha-L-arabinosides.</text>
        <dbReference type="EC" id="3.2.1.55"/>
    </reaction>
</comment>
<dbReference type="PANTHER" id="PTHR31776">
    <property type="entry name" value="ALPHA-L-ARABINOFURANOSIDASE 1"/>
    <property type="match status" value="1"/>
</dbReference>
<dbReference type="InterPro" id="IPR055235">
    <property type="entry name" value="ASD1_cat"/>
</dbReference>
<evidence type="ECO:0000259" key="9">
    <source>
        <dbReference type="SMART" id="SM00813"/>
    </source>
</evidence>
<organism evidence="10 11">
    <name type="scientific">Lapillicoccus jejuensis</name>
    <dbReference type="NCBI Taxonomy" id="402171"/>
    <lineage>
        <taxon>Bacteria</taxon>
        <taxon>Bacillati</taxon>
        <taxon>Actinomycetota</taxon>
        <taxon>Actinomycetes</taxon>
        <taxon>Micrococcales</taxon>
        <taxon>Intrasporangiaceae</taxon>
        <taxon>Lapillicoccus</taxon>
    </lineage>
</organism>
<dbReference type="GO" id="GO:0046373">
    <property type="term" value="P:L-arabinose metabolic process"/>
    <property type="evidence" value="ECO:0007669"/>
    <property type="project" value="InterPro"/>
</dbReference>
<dbReference type="SUPFAM" id="SSF51011">
    <property type="entry name" value="Glycosyl hydrolase domain"/>
    <property type="match status" value="1"/>
</dbReference>
<evidence type="ECO:0000256" key="5">
    <source>
        <dbReference type="ARBA" id="ARBA00022801"/>
    </source>
</evidence>
<dbReference type="Pfam" id="PF06964">
    <property type="entry name" value="Alpha-L-AF_C"/>
    <property type="match status" value="1"/>
</dbReference>
<evidence type="ECO:0000313" key="10">
    <source>
        <dbReference type="EMBL" id="TQJ07934.1"/>
    </source>
</evidence>
<dbReference type="InterPro" id="IPR017853">
    <property type="entry name" value="GH"/>
</dbReference>
<dbReference type="Gene3D" id="2.80.10.50">
    <property type="match status" value="2"/>
</dbReference>
<dbReference type="InterPro" id="IPR007934">
    <property type="entry name" value="AbfB_ABD"/>
</dbReference>
<comment type="caution">
    <text evidence="10">The sequence shown here is derived from an EMBL/GenBank/DDBJ whole genome shotgun (WGS) entry which is preliminary data.</text>
</comment>
<evidence type="ECO:0000313" key="11">
    <source>
        <dbReference type="Proteomes" id="UP000317893"/>
    </source>
</evidence>
<dbReference type="Gene3D" id="2.60.40.1180">
    <property type="entry name" value="Golgi alpha-mannosidase II"/>
    <property type="match status" value="1"/>
</dbReference>
<dbReference type="Pfam" id="PF22848">
    <property type="entry name" value="ASD1_dom"/>
    <property type="match status" value="1"/>
</dbReference>
<dbReference type="SUPFAM" id="SSF51445">
    <property type="entry name" value="(Trans)glycosidases"/>
    <property type="match status" value="1"/>
</dbReference>
<evidence type="ECO:0000256" key="2">
    <source>
        <dbReference type="ARBA" id="ARBA00007186"/>
    </source>
</evidence>
<evidence type="ECO:0000256" key="8">
    <source>
        <dbReference type="SAM" id="SignalP"/>
    </source>
</evidence>
<dbReference type="CDD" id="cd23399">
    <property type="entry name" value="beta-trefoil_ABD_ABFB"/>
    <property type="match status" value="1"/>
</dbReference>
<feature type="region of interest" description="Disordered" evidence="7">
    <location>
        <begin position="592"/>
        <end position="611"/>
    </location>
</feature>
<feature type="chain" id="PRO_5022207972" description="non-reducing end alpha-L-arabinofuranosidase" evidence="8">
    <location>
        <begin position="31"/>
        <end position="964"/>
    </location>
</feature>
<feature type="domain" description="Alpha-L-arabinofuranosidase C-terminal" evidence="9">
    <location>
        <begin position="456"/>
        <end position="636"/>
    </location>
</feature>
<dbReference type="AlphaFoldDB" id="A0A542DYD1"/>
<protein>
    <recommendedName>
        <fullName evidence="3">non-reducing end alpha-L-arabinofuranosidase</fullName>
        <ecNumber evidence="3">3.2.1.55</ecNumber>
    </recommendedName>
</protein>
<dbReference type="SUPFAM" id="SSF110221">
    <property type="entry name" value="AbfB domain"/>
    <property type="match status" value="2"/>
</dbReference>
<sequence>MRRSRTAFVLAITAAAVATPLLTVPGAAVAAPTSTLSLDVSRYTAQTNPTQWGHIVEDINHSVEGGLDANLVRNSTMKEGAADPPSSWSAVTGGGGTGSIALDTSVPLTAANPDALRLDVGQDGAGQRVGVANTGFYGVGVAADTTYTATFFARTARYTGPLRVSLEGADGTVYAAASTGATSGDWRQYTVNLSTGRRKPADTSNRVVISVPAGGSGASLWLDVVRVTPPTYGTSGELRSDLMQKLAATRPGFWRVPGGNYLEGQTLATRFDWKKTVGPYEDRPGHQNDAWGYWSTDQAGLRTYLDMAEQSGAEPLLALFAGYTLDGTTVPQDELQPYVQDALDEIQYAIGATDTPWGAQRAKDGHPAPYDVRYVEVGNEDFFDRTGSYDGYRFPMFYDAIKAAYPQLQVVATTPVTTRTPDVVDEHYYNNDPAAFTAMAHHYEGYSRSGPKVLVGEYAITNGTSGNPTGTLSGAIGEAGFMTGMLRNADVVMGASYAPALADVHDFQWPTNLVGFDAATSYGSPSYWVQQMFGANKGRYVLPASLTGTDPSLSVSATRGDDGTVYVHVVNPTTTAVTTQLRVAGASAISTSGTVSTLTGDPDARNSITAPNTVRPTAARSVTTGARFSRTFPASSVTVLTFSVSGAVAPALPVGQPTSLRVTTPGYTDRSVAVSGTQGVTAAVTEQSSDDLRKSATFVVHAGAGRSSCYSLESRLLPGSYLTVTADHTVTAAPLGTTSAALRAATFCPAVGHAGQGVSLESLAQPGRFLRHYANVLYAADASGGSFFDNARSYDVDTTFLLEGGFWRSTVDVPLGNHSFQPTTPGYTDDVLRHFAFVAQVSPVSELDATTRPDATFTVVPGLADTSCYSFRSENYPDRYLRHYDYQVRLDPVGTGTYAQDATFCAQPGHDGQGVSWQAIGFPDRYLRHFQGKVWIASDGGPLPSDAPASWSEDTSWLTVDPLG</sequence>
<dbReference type="GO" id="GO:0046556">
    <property type="term" value="F:alpha-L-arabinofuranosidase activity"/>
    <property type="evidence" value="ECO:0007669"/>
    <property type="project" value="UniProtKB-EC"/>
</dbReference>
<evidence type="ECO:0000256" key="4">
    <source>
        <dbReference type="ARBA" id="ARBA00022729"/>
    </source>
</evidence>
<dbReference type="InterPro" id="IPR008979">
    <property type="entry name" value="Galactose-bd-like_sf"/>
</dbReference>
<dbReference type="Gene3D" id="2.60.120.260">
    <property type="entry name" value="Galactose-binding domain-like"/>
    <property type="match status" value="1"/>
</dbReference>
<reference evidence="10 11" key="1">
    <citation type="submission" date="2019-06" db="EMBL/GenBank/DDBJ databases">
        <title>Sequencing the genomes of 1000 actinobacteria strains.</title>
        <authorList>
            <person name="Klenk H.-P."/>
        </authorList>
    </citation>
    <scope>NUCLEOTIDE SEQUENCE [LARGE SCALE GENOMIC DNA]</scope>
    <source>
        <strain evidence="10 11">DSM 18607</strain>
    </source>
</reference>
<dbReference type="SUPFAM" id="SSF49785">
    <property type="entry name" value="Galactose-binding domain-like"/>
    <property type="match status" value="1"/>
</dbReference>
<gene>
    <name evidence="10" type="ORF">FB458_1006</name>
</gene>
<dbReference type="InterPro" id="IPR051563">
    <property type="entry name" value="Glycosyl_Hydrolase_51"/>
</dbReference>
<keyword evidence="11" id="KW-1185">Reference proteome</keyword>
<evidence type="ECO:0000256" key="1">
    <source>
        <dbReference type="ARBA" id="ARBA00001462"/>
    </source>
</evidence>
<dbReference type="Proteomes" id="UP000317893">
    <property type="component" value="Unassembled WGS sequence"/>
</dbReference>
<keyword evidence="5" id="KW-0378">Hydrolase</keyword>
<dbReference type="InterPro" id="IPR010720">
    <property type="entry name" value="Alpha-L-AF_C"/>
</dbReference>
<dbReference type="Gene3D" id="3.20.20.80">
    <property type="entry name" value="Glycosidases"/>
    <property type="match status" value="1"/>
</dbReference>
<evidence type="ECO:0000256" key="7">
    <source>
        <dbReference type="SAM" id="MobiDB-lite"/>
    </source>
</evidence>
<accession>A0A542DYD1</accession>
<keyword evidence="4 8" id="KW-0732">Signal</keyword>
<dbReference type="SMART" id="SM00813">
    <property type="entry name" value="Alpha-L-AF_C"/>
    <property type="match status" value="1"/>
</dbReference>
<dbReference type="InterPro" id="IPR013780">
    <property type="entry name" value="Glyco_hydro_b"/>
</dbReference>
<name>A0A542DYD1_9MICO</name>
<comment type="similarity">
    <text evidence="2">Belongs to the glycosyl hydrolase 51 family.</text>
</comment>
<evidence type="ECO:0000256" key="3">
    <source>
        <dbReference type="ARBA" id="ARBA00012670"/>
    </source>
</evidence>
<dbReference type="InterPro" id="IPR036195">
    <property type="entry name" value="AbfB_ABD_sf"/>
</dbReference>
<keyword evidence="6" id="KW-0325">Glycoprotein</keyword>